<protein>
    <submittedName>
        <fullName evidence="7">IclR family transcriptional regulator</fullName>
    </submittedName>
</protein>
<dbReference type="InterPro" id="IPR036388">
    <property type="entry name" value="WH-like_DNA-bd_sf"/>
</dbReference>
<accession>A0A366IMC2</accession>
<dbReference type="InterPro" id="IPR014757">
    <property type="entry name" value="Tscrpt_reg_IclR_C"/>
</dbReference>
<keyword evidence="8" id="KW-1185">Reference proteome</keyword>
<reference evidence="7 8" key="1">
    <citation type="submission" date="2018-06" db="EMBL/GenBank/DDBJ databases">
        <title>Freshwater and sediment microbial communities from various areas in North America, analyzing microbe dynamics in response to fracking.</title>
        <authorList>
            <person name="Lamendella R."/>
        </authorList>
    </citation>
    <scope>NUCLEOTIDE SEQUENCE [LARGE SCALE GENOMIC DNA]</scope>
    <source>
        <strain evidence="7 8">3b_TX</strain>
    </source>
</reference>
<dbReference type="GO" id="GO:0003677">
    <property type="term" value="F:DNA binding"/>
    <property type="evidence" value="ECO:0007669"/>
    <property type="project" value="UniProtKB-KW"/>
</dbReference>
<dbReference type="Pfam" id="PF09339">
    <property type="entry name" value="HTH_IclR"/>
    <property type="match status" value="1"/>
</dbReference>
<feature type="domain" description="HTH iclR-type" evidence="5">
    <location>
        <begin position="20"/>
        <end position="83"/>
    </location>
</feature>
<name>A0A366IMC2_9MICO</name>
<keyword evidence="2" id="KW-0238">DNA-binding</keyword>
<dbReference type="SUPFAM" id="SSF46785">
    <property type="entry name" value="Winged helix' DNA-binding domain"/>
    <property type="match status" value="1"/>
</dbReference>
<dbReference type="GO" id="GO:0045892">
    <property type="term" value="P:negative regulation of DNA-templated transcription"/>
    <property type="evidence" value="ECO:0007669"/>
    <property type="project" value="TreeGrafter"/>
</dbReference>
<gene>
    <name evidence="7" type="ORF">DFO65_10316</name>
</gene>
<dbReference type="SMART" id="SM00346">
    <property type="entry name" value="HTH_ICLR"/>
    <property type="match status" value="1"/>
</dbReference>
<evidence type="ECO:0000256" key="2">
    <source>
        <dbReference type="ARBA" id="ARBA00023125"/>
    </source>
</evidence>
<evidence type="ECO:0000259" key="5">
    <source>
        <dbReference type="PROSITE" id="PS51077"/>
    </source>
</evidence>
<dbReference type="PROSITE" id="PS51078">
    <property type="entry name" value="ICLR_ED"/>
    <property type="match status" value="1"/>
</dbReference>
<evidence type="ECO:0000256" key="4">
    <source>
        <dbReference type="SAM" id="MobiDB-lite"/>
    </source>
</evidence>
<dbReference type="Gene3D" id="1.10.10.10">
    <property type="entry name" value="Winged helix-like DNA-binding domain superfamily/Winged helix DNA-binding domain"/>
    <property type="match status" value="1"/>
</dbReference>
<dbReference type="InterPro" id="IPR050707">
    <property type="entry name" value="HTH_MetabolicPath_Reg"/>
</dbReference>
<dbReference type="GO" id="GO:0003700">
    <property type="term" value="F:DNA-binding transcription factor activity"/>
    <property type="evidence" value="ECO:0007669"/>
    <property type="project" value="TreeGrafter"/>
</dbReference>
<organism evidence="7 8">
    <name type="scientific">Brevibacterium celere</name>
    <dbReference type="NCBI Taxonomy" id="225845"/>
    <lineage>
        <taxon>Bacteria</taxon>
        <taxon>Bacillati</taxon>
        <taxon>Actinomycetota</taxon>
        <taxon>Actinomycetes</taxon>
        <taxon>Micrococcales</taxon>
        <taxon>Brevibacteriaceae</taxon>
        <taxon>Brevibacterium</taxon>
    </lineage>
</organism>
<dbReference type="EMBL" id="QNSB01000003">
    <property type="protein sequence ID" value="RBP72725.1"/>
    <property type="molecule type" value="Genomic_DNA"/>
</dbReference>
<dbReference type="InterPro" id="IPR029016">
    <property type="entry name" value="GAF-like_dom_sf"/>
</dbReference>
<evidence type="ECO:0000313" key="8">
    <source>
        <dbReference type="Proteomes" id="UP000253509"/>
    </source>
</evidence>
<dbReference type="PANTHER" id="PTHR30136">
    <property type="entry name" value="HELIX-TURN-HELIX TRANSCRIPTIONAL REGULATOR, ICLR FAMILY"/>
    <property type="match status" value="1"/>
</dbReference>
<dbReference type="SUPFAM" id="SSF55781">
    <property type="entry name" value="GAF domain-like"/>
    <property type="match status" value="1"/>
</dbReference>
<dbReference type="InterPro" id="IPR036390">
    <property type="entry name" value="WH_DNA-bd_sf"/>
</dbReference>
<feature type="domain" description="IclR-ED" evidence="6">
    <location>
        <begin position="84"/>
        <end position="265"/>
    </location>
</feature>
<proteinExistence type="predicted"/>
<evidence type="ECO:0000313" key="7">
    <source>
        <dbReference type="EMBL" id="RBP72725.1"/>
    </source>
</evidence>
<dbReference type="PANTHER" id="PTHR30136:SF35">
    <property type="entry name" value="HTH-TYPE TRANSCRIPTIONAL REGULATOR RV1719"/>
    <property type="match status" value="1"/>
</dbReference>
<evidence type="ECO:0000256" key="1">
    <source>
        <dbReference type="ARBA" id="ARBA00023015"/>
    </source>
</evidence>
<keyword evidence="1" id="KW-0805">Transcription regulation</keyword>
<keyword evidence="3" id="KW-0804">Transcription</keyword>
<dbReference type="Proteomes" id="UP000253509">
    <property type="component" value="Unassembled WGS sequence"/>
</dbReference>
<dbReference type="InterPro" id="IPR005471">
    <property type="entry name" value="Tscrpt_reg_IclR_N"/>
</dbReference>
<comment type="caution">
    <text evidence="7">The sequence shown here is derived from an EMBL/GenBank/DDBJ whole genome shotgun (WGS) entry which is preliminary data.</text>
</comment>
<dbReference type="Pfam" id="PF01614">
    <property type="entry name" value="IclR_C"/>
    <property type="match status" value="1"/>
</dbReference>
<dbReference type="Gene3D" id="3.30.450.40">
    <property type="match status" value="1"/>
</dbReference>
<evidence type="ECO:0000256" key="3">
    <source>
        <dbReference type="ARBA" id="ARBA00023163"/>
    </source>
</evidence>
<sequence>MATTRNNGRMTADPSSPPPVTSLDRALDVLEAVASAGPEGMALGTVAARTGINKGSVHRLISGLVRRGYVVQNDEDRTYVLGEAPHRLVRSFSAEANLPVLFRPLLLELSRRTEELVHLGTLDGRRVVYLDKIEPERSVRVWSRVGRRVHIATTALGRALTAAGPDSDSLIDSLVAEADPDGRQPDLGSRFKAAVDHARRRGWAIENQENEAGIACVGIALVSSTSSDVAISVTGPSERMTAERLDEVGRLLRELGERLAPEGYRVAG</sequence>
<dbReference type="AlphaFoldDB" id="A0A366IMC2"/>
<dbReference type="PROSITE" id="PS51077">
    <property type="entry name" value="HTH_ICLR"/>
    <property type="match status" value="1"/>
</dbReference>
<evidence type="ECO:0000259" key="6">
    <source>
        <dbReference type="PROSITE" id="PS51078"/>
    </source>
</evidence>
<feature type="region of interest" description="Disordered" evidence="4">
    <location>
        <begin position="1"/>
        <end position="21"/>
    </location>
</feature>